<sequence length="509" mass="55234">MLSIVSQKVLPQPPSANKKRQYEMHNELGTGTFGRVVRATWHVPAEQVSIAERGAAGASASQNGNPSPTSPSIKSSATGSSPTTRGSGEPSLGVTHEVALKIIPKKKVKGNEASVWGEMEVLKGLDHPNIVKFYEWFESRNKYYLSFELAVGGELFERMSKRGRFTEQDAVTVLRSILSGVKYLHENDIVHRDLKPENILFRTKDPSSDIVIADFGIAKHLHSSEEQLMSLAGSFGYVAPEVLNHKGHGKPVDLWAIGIITYVLLCGYSPFRSDDMKELVRQTTEAKIIFHDRYWNNVSEEAKGFIRALLDPDPARRLTAEQALAHTWLTTYAPSTEHDLSGLRENFDPRARWRNAIGAARALSRLSNRSRSDDDDDDDADGSWYAGGSANGAESRPSTFLSVPSSSGSRKSLGAGAGGIAATTASSSSSSSLLPSPSLSLPDPAGAGDATGAETPVPTTSHPDKTEEVEVERRIPGSFHYEPTGDANAVSPIDVVGVLGSLWRRFRLR</sequence>
<reference evidence="5" key="1">
    <citation type="submission" date="2022-01" db="EMBL/GenBank/DDBJ databases">
        <title>Comparative genomics reveals a dynamic genome evolution in the ectomycorrhizal milk-cap (Lactarius) mushrooms.</title>
        <authorList>
            <consortium name="DOE Joint Genome Institute"/>
            <person name="Lebreton A."/>
            <person name="Tang N."/>
            <person name="Kuo A."/>
            <person name="LaButti K."/>
            <person name="Drula E."/>
            <person name="Barry K."/>
            <person name="Clum A."/>
            <person name="Lipzen A."/>
            <person name="Mousain D."/>
            <person name="Ng V."/>
            <person name="Wang R."/>
            <person name="Wang X."/>
            <person name="Dai Y."/>
            <person name="Henrissat B."/>
            <person name="Grigoriev I.V."/>
            <person name="Guerin-Laguette A."/>
            <person name="Yu F."/>
            <person name="Martin F.M."/>
        </authorList>
    </citation>
    <scope>NUCLEOTIDE SEQUENCE</scope>
    <source>
        <strain evidence="5">QP</strain>
    </source>
</reference>
<evidence type="ECO:0000256" key="1">
    <source>
        <dbReference type="ARBA" id="ARBA00022741"/>
    </source>
</evidence>
<feature type="region of interest" description="Disordered" evidence="3">
    <location>
        <begin position="54"/>
        <end position="91"/>
    </location>
</feature>
<dbReference type="SMART" id="SM00220">
    <property type="entry name" value="S_TKc"/>
    <property type="match status" value="1"/>
</dbReference>
<feature type="region of interest" description="Disordered" evidence="3">
    <location>
        <begin position="366"/>
        <end position="470"/>
    </location>
</feature>
<evidence type="ECO:0000259" key="4">
    <source>
        <dbReference type="PROSITE" id="PS50011"/>
    </source>
</evidence>
<dbReference type="EMBL" id="JAKELL010000317">
    <property type="protein sequence ID" value="KAH8977393.1"/>
    <property type="molecule type" value="Genomic_DNA"/>
</dbReference>
<dbReference type="InterPro" id="IPR011009">
    <property type="entry name" value="Kinase-like_dom_sf"/>
</dbReference>
<feature type="compositionally biased region" description="Polar residues" evidence="3">
    <location>
        <begin position="396"/>
        <end position="410"/>
    </location>
</feature>
<dbReference type="Gene3D" id="1.10.510.10">
    <property type="entry name" value="Transferase(Phosphotransferase) domain 1"/>
    <property type="match status" value="1"/>
</dbReference>
<feature type="compositionally biased region" description="Low complexity" evidence="3">
    <location>
        <begin position="420"/>
        <end position="456"/>
    </location>
</feature>
<dbReference type="PROSITE" id="PS00108">
    <property type="entry name" value="PROTEIN_KINASE_ST"/>
    <property type="match status" value="1"/>
</dbReference>
<name>A0AAD4Q758_9AGAM</name>
<dbReference type="Pfam" id="PF00069">
    <property type="entry name" value="Pkinase"/>
    <property type="match status" value="1"/>
</dbReference>
<dbReference type="GO" id="GO:0004672">
    <property type="term" value="F:protein kinase activity"/>
    <property type="evidence" value="ECO:0007669"/>
    <property type="project" value="InterPro"/>
</dbReference>
<keyword evidence="2" id="KW-0067">ATP-binding</keyword>
<organism evidence="5 6">
    <name type="scientific">Lactarius akahatsu</name>
    <dbReference type="NCBI Taxonomy" id="416441"/>
    <lineage>
        <taxon>Eukaryota</taxon>
        <taxon>Fungi</taxon>
        <taxon>Dikarya</taxon>
        <taxon>Basidiomycota</taxon>
        <taxon>Agaricomycotina</taxon>
        <taxon>Agaricomycetes</taxon>
        <taxon>Russulales</taxon>
        <taxon>Russulaceae</taxon>
        <taxon>Lactarius</taxon>
    </lineage>
</organism>
<dbReference type="PANTHER" id="PTHR24347">
    <property type="entry name" value="SERINE/THREONINE-PROTEIN KINASE"/>
    <property type="match status" value="1"/>
</dbReference>
<dbReference type="Proteomes" id="UP001201163">
    <property type="component" value="Unassembled WGS sequence"/>
</dbReference>
<dbReference type="Gene3D" id="3.30.200.20">
    <property type="entry name" value="Phosphorylase Kinase, domain 1"/>
    <property type="match status" value="1"/>
</dbReference>
<evidence type="ECO:0000313" key="6">
    <source>
        <dbReference type="Proteomes" id="UP001201163"/>
    </source>
</evidence>
<evidence type="ECO:0000313" key="5">
    <source>
        <dbReference type="EMBL" id="KAH8977393.1"/>
    </source>
</evidence>
<dbReference type="PROSITE" id="PS50011">
    <property type="entry name" value="PROTEIN_KINASE_DOM"/>
    <property type="match status" value="1"/>
</dbReference>
<dbReference type="InterPro" id="IPR008271">
    <property type="entry name" value="Ser/Thr_kinase_AS"/>
</dbReference>
<proteinExistence type="predicted"/>
<keyword evidence="6" id="KW-1185">Reference proteome</keyword>
<protein>
    <submittedName>
        <fullName evidence="5">Pkinase-domain-containing protein</fullName>
    </submittedName>
</protein>
<dbReference type="AlphaFoldDB" id="A0AAD4Q758"/>
<dbReference type="GO" id="GO:0005524">
    <property type="term" value="F:ATP binding"/>
    <property type="evidence" value="ECO:0007669"/>
    <property type="project" value="UniProtKB-KW"/>
</dbReference>
<evidence type="ECO:0000256" key="2">
    <source>
        <dbReference type="ARBA" id="ARBA00022840"/>
    </source>
</evidence>
<feature type="region of interest" description="Disordered" evidence="3">
    <location>
        <begin position="1"/>
        <end position="21"/>
    </location>
</feature>
<gene>
    <name evidence="5" type="ORF">EDB92DRAFT_797358</name>
</gene>
<feature type="compositionally biased region" description="Polar residues" evidence="3">
    <location>
        <begin position="62"/>
        <end position="86"/>
    </location>
</feature>
<evidence type="ECO:0000256" key="3">
    <source>
        <dbReference type="SAM" id="MobiDB-lite"/>
    </source>
</evidence>
<dbReference type="CDD" id="cd05117">
    <property type="entry name" value="STKc_CAMK"/>
    <property type="match status" value="1"/>
</dbReference>
<dbReference type="FunFam" id="1.10.510.10:FF:000571">
    <property type="entry name" value="Maternal embryonic leucine zipper kinase"/>
    <property type="match status" value="1"/>
</dbReference>
<dbReference type="InterPro" id="IPR000719">
    <property type="entry name" value="Prot_kinase_dom"/>
</dbReference>
<dbReference type="SUPFAM" id="SSF56112">
    <property type="entry name" value="Protein kinase-like (PK-like)"/>
    <property type="match status" value="1"/>
</dbReference>
<keyword evidence="1" id="KW-0547">Nucleotide-binding</keyword>
<comment type="caution">
    <text evidence="5">The sequence shown here is derived from an EMBL/GenBank/DDBJ whole genome shotgun (WGS) entry which is preliminary data.</text>
</comment>
<feature type="domain" description="Protein kinase" evidence="4">
    <location>
        <begin position="22"/>
        <end position="329"/>
    </location>
</feature>
<accession>A0AAD4Q758</accession>